<evidence type="ECO:0000313" key="4">
    <source>
        <dbReference type="EMBL" id="RJX69670.1"/>
    </source>
</evidence>
<dbReference type="Proteomes" id="UP000273252">
    <property type="component" value="Unassembled WGS sequence"/>
</dbReference>
<dbReference type="Gene3D" id="3.30.450.20">
    <property type="entry name" value="PAS domain"/>
    <property type="match status" value="1"/>
</dbReference>
<evidence type="ECO:0000259" key="2">
    <source>
        <dbReference type="Pfam" id="PF05228"/>
    </source>
</evidence>
<dbReference type="EMBL" id="QVMU01000014">
    <property type="protein sequence ID" value="RJX69670.1"/>
    <property type="molecule type" value="Genomic_DNA"/>
</dbReference>
<comment type="caution">
    <text evidence="4">The sequence shown here is derived from an EMBL/GenBank/DDBJ whole genome shotgun (WGS) entry which is preliminary data.</text>
</comment>
<keyword evidence="1" id="KW-1133">Transmembrane helix</keyword>
<evidence type="ECO:0000256" key="1">
    <source>
        <dbReference type="SAM" id="Phobius"/>
    </source>
</evidence>
<proteinExistence type="predicted"/>
<sequence>MYFLSPFYLKLLGSNCTECSVKNRCRNNVFIQCAVAISWVRSLSVQGSIERKLLNMFFLAMALTLGIVSVVSYLSSDSEKLAQGKQLNSEMAALGLRLIDNEMDDLEVITSAYAQWDTTYDYINQPSTSFIRDNFSQDVLNTIKVSGVMIERLDGQVLYSISKDSIDDGKEMWHFIQGIMPISTDFNQRGALFFKGRLYMLASLPVTDNSATRLANGRIVMVKVIDSSVTGHISSVLNMDFSVVPVLTDNKLFLMSGIGPWKLEPINYLIQDQSMIGSYQMLSFEDGNLPSIVALRSEYRTQSLSQLIIEWSPSFFAMMLLPSIMTYLLRRHITKPMKELVNWLNQVDGSTLAEELRPFKHIDKGEIGQLSTKFSEIYNNLYQEHQFSQLLLYSISDCIFTVDHMGCVDYCNPAASEWLNIKAGSIYGQSFELLIDNLSEDTSSPAHWLHRALHCGSEYSGISLIRKLGCSQGSEWMEIQVSPMIKSEEEQPGAIIILRPKNDYKG</sequence>
<dbReference type="AlphaFoldDB" id="A0A3A6QBV5"/>
<keyword evidence="1" id="KW-0812">Transmembrane</keyword>
<dbReference type="InterPro" id="IPR000014">
    <property type="entry name" value="PAS"/>
</dbReference>
<gene>
    <name evidence="4" type="ORF">DZ860_14405</name>
</gene>
<evidence type="ECO:0000313" key="5">
    <source>
        <dbReference type="Proteomes" id="UP000273252"/>
    </source>
</evidence>
<feature type="transmembrane region" description="Helical" evidence="1">
    <location>
        <begin position="311"/>
        <end position="329"/>
    </location>
</feature>
<dbReference type="SUPFAM" id="SSF55785">
    <property type="entry name" value="PYP-like sensor domain (PAS domain)"/>
    <property type="match status" value="1"/>
</dbReference>
<feature type="domain" description="PAS" evidence="3">
    <location>
        <begin position="396"/>
        <end position="499"/>
    </location>
</feature>
<protein>
    <submittedName>
        <fullName evidence="4">PAS domain-containing protein</fullName>
    </submittedName>
</protein>
<dbReference type="Gene3D" id="6.10.340.10">
    <property type="match status" value="1"/>
</dbReference>
<dbReference type="Pfam" id="PF13426">
    <property type="entry name" value="PAS_9"/>
    <property type="match status" value="1"/>
</dbReference>
<organism evidence="4 5">
    <name type="scientific">Vibrio sinensis</name>
    <dbReference type="NCBI Taxonomy" id="2302434"/>
    <lineage>
        <taxon>Bacteria</taxon>
        <taxon>Pseudomonadati</taxon>
        <taxon>Pseudomonadota</taxon>
        <taxon>Gammaproteobacteria</taxon>
        <taxon>Vibrionales</taxon>
        <taxon>Vibrionaceae</taxon>
        <taxon>Vibrio</taxon>
    </lineage>
</organism>
<dbReference type="InterPro" id="IPR035965">
    <property type="entry name" value="PAS-like_dom_sf"/>
</dbReference>
<keyword evidence="5" id="KW-1185">Reference proteome</keyword>
<feature type="transmembrane region" description="Helical" evidence="1">
    <location>
        <begin position="53"/>
        <end position="74"/>
    </location>
</feature>
<evidence type="ECO:0000259" key="3">
    <source>
        <dbReference type="Pfam" id="PF13426"/>
    </source>
</evidence>
<dbReference type="Pfam" id="PF05228">
    <property type="entry name" value="CHASE4"/>
    <property type="match status" value="1"/>
</dbReference>
<keyword evidence="1" id="KW-0472">Membrane</keyword>
<dbReference type="InterPro" id="IPR007892">
    <property type="entry name" value="CHASE4"/>
</dbReference>
<name>A0A3A6QBV5_9VIBR</name>
<feature type="domain" description="CHASE4" evidence="2">
    <location>
        <begin position="99"/>
        <end position="243"/>
    </location>
</feature>
<reference evidence="4 5" key="1">
    <citation type="submission" date="2018-08" db="EMBL/GenBank/DDBJ databases">
        <title>Vibrio isolated from the Eastern China Marginal Seas.</title>
        <authorList>
            <person name="Li Y."/>
        </authorList>
    </citation>
    <scope>NUCLEOTIDE SEQUENCE [LARGE SCALE GENOMIC DNA]</scope>
    <source>
        <strain evidence="4 5">BEI233</strain>
    </source>
</reference>
<accession>A0A3A6QBV5</accession>